<dbReference type="PROSITE" id="PS00141">
    <property type="entry name" value="ASP_PROTEASE"/>
    <property type="match status" value="1"/>
</dbReference>
<reference evidence="4 5" key="1">
    <citation type="submission" date="2022-07" db="EMBL/GenBank/DDBJ databases">
        <title>Genome-wide signatures of adaptation to extreme environments.</title>
        <authorList>
            <person name="Cho C.H."/>
            <person name="Yoon H.S."/>
        </authorList>
    </citation>
    <scope>NUCLEOTIDE SEQUENCE [LARGE SCALE GENOMIC DNA]</scope>
    <source>
        <strain evidence="4 5">108.79 E11</strain>
    </source>
</reference>
<comment type="caution">
    <text evidence="4">The sequence shown here is derived from an EMBL/GenBank/DDBJ whole genome shotgun (WGS) entry which is preliminary data.</text>
</comment>
<dbReference type="PANTHER" id="PTHR47966:SF51">
    <property type="entry name" value="BETA-SITE APP-CLEAVING ENZYME, ISOFORM A-RELATED"/>
    <property type="match status" value="1"/>
</dbReference>
<keyword evidence="2" id="KW-0378">Hydrolase</keyword>
<dbReference type="CDD" id="cd05471">
    <property type="entry name" value="pepsin_like"/>
    <property type="match status" value="1"/>
</dbReference>
<evidence type="ECO:0000313" key="5">
    <source>
        <dbReference type="Proteomes" id="UP001300502"/>
    </source>
</evidence>
<dbReference type="InterPro" id="IPR033121">
    <property type="entry name" value="PEPTIDASE_A1"/>
</dbReference>
<organism evidence="4 5">
    <name type="scientific">Galdieria yellowstonensis</name>
    <dbReference type="NCBI Taxonomy" id="3028027"/>
    <lineage>
        <taxon>Eukaryota</taxon>
        <taxon>Rhodophyta</taxon>
        <taxon>Bangiophyceae</taxon>
        <taxon>Galdieriales</taxon>
        <taxon>Galdieriaceae</taxon>
        <taxon>Galdieria</taxon>
    </lineage>
</organism>
<keyword evidence="5" id="KW-1185">Reference proteome</keyword>
<dbReference type="InterPro" id="IPR001969">
    <property type="entry name" value="Aspartic_peptidase_AS"/>
</dbReference>
<dbReference type="PRINTS" id="PR00792">
    <property type="entry name" value="PEPSIN"/>
</dbReference>
<keyword evidence="2" id="KW-0645">Protease</keyword>
<dbReference type="Gene3D" id="2.40.70.10">
    <property type="entry name" value="Acid Proteases"/>
    <property type="match status" value="2"/>
</dbReference>
<sequence>MQFCSKITTCTLLIFFSIYLQVVLKSSWALPKPVISSVLDKRAPPLKTEQFPRGVPSHMRVVDVHDNNRISYHETNLGGGVIELGAYYSNLTLGGQEFSVIIDSGSSTLVVPMKGCTTCGDYGNFYSLEKSNYPGAHYVPCDSEACQCVTSECYFCPISRYCSENITSACGFYIQYGSGAIYGVEIEDLLRWDNYEVPVIFGGMLHETPDFLQAPSNGILGMAYPLLSCNPNYMPPIYSVLQQRNMLEHDMFALCLGHRKGQIMVGGVNTDLADGPIEWAPFDISNPATYYRVNLGGSIKINDEKVPLPEFDVGIVDSGTTLFIVTPRAFDVIKYYFESHFCHVKGLCSFYSWFQPNNVEINYPSTIVSSCVTLTDEEVQELPSITVTIGGKIDLTMTPDDYMYRAYDSQGNVYRCLGISTSEEGGGVQAIVGDVLLQKHLIVFDRENRQIGIAPAHDCVDTCAPYHHSCSSCIANGCAYNFETGACASPRVLDTDSSVGWCAGFPCEFACKTL</sequence>
<keyword evidence="2" id="KW-0064">Aspartyl protease</keyword>
<dbReference type="InterPro" id="IPR034164">
    <property type="entry name" value="Pepsin-like_dom"/>
</dbReference>
<feature type="domain" description="Peptidase A1" evidence="3">
    <location>
        <begin position="87"/>
        <end position="454"/>
    </location>
</feature>
<name>A0AAV9IBJ0_9RHOD</name>
<evidence type="ECO:0000256" key="2">
    <source>
        <dbReference type="RuleBase" id="RU000454"/>
    </source>
</evidence>
<dbReference type="Pfam" id="PF00026">
    <property type="entry name" value="Asp"/>
    <property type="match status" value="1"/>
</dbReference>
<dbReference type="EMBL" id="JANCYU010000025">
    <property type="protein sequence ID" value="KAK4524687.1"/>
    <property type="molecule type" value="Genomic_DNA"/>
</dbReference>
<dbReference type="GO" id="GO:0006508">
    <property type="term" value="P:proteolysis"/>
    <property type="evidence" value="ECO:0007669"/>
    <property type="project" value="UniProtKB-KW"/>
</dbReference>
<dbReference type="InterPro" id="IPR001461">
    <property type="entry name" value="Aspartic_peptidase_A1"/>
</dbReference>
<protein>
    <recommendedName>
        <fullName evidence="3">Peptidase A1 domain-containing protein</fullName>
    </recommendedName>
</protein>
<dbReference type="AlphaFoldDB" id="A0AAV9IBJ0"/>
<proteinExistence type="inferred from homology"/>
<comment type="similarity">
    <text evidence="1 2">Belongs to the peptidase A1 family.</text>
</comment>
<accession>A0AAV9IBJ0</accession>
<dbReference type="InterPro" id="IPR021109">
    <property type="entry name" value="Peptidase_aspartic_dom_sf"/>
</dbReference>
<dbReference type="PANTHER" id="PTHR47966">
    <property type="entry name" value="BETA-SITE APP-CLEAVING ENZYME, ISOFORM A-RELATED"/>
    <property type="match status" value="1"/>
</dbReference>
<dbReference type="SUPFAM" id="SSF50630">
    <property type="entry name" value="Acid proteases"/>
    <property type="match status" value="1"/>
</dbReference>
<evidence type="ECO:0000313" key="4">
    <source>
        <dbReference type="EMBL" id="KAK4524687.1"/>
    </source>
</evidence>
<evidence type="ECO:0000259" key="3">
    <source>
        <dbReference type="PROSITE" id="PS51767"/>
    </source>
</evidence>
<evidence type="ECO:0000256" key="1">
    <source>
        <dbReference type="ARBA" id="ARBA00007447"/>
    </source>
</evidence>
<dbReference type="Proteomes" id="UP001300502">
    <property type="component" value="Unassembled WGS sequence"/>
</dbReference>
<gene>
    <name evidence="4" type="ORF">GAYE_SCF05G2590</name>
</gene>
<dbReference type="PROSITE" id="PS51767">
    <property type="entry name" value="PEPTIDASE_A1"/>
    <property type="match status" value="1"/>
</dbReference>
<dbReference type="GO" id="GO:0004190">
    <property type="term" value="F:aspartic-type endopeptidase activity"/>
    <property type="evidence" value="ECO:0007669"/>
    <property type="project" value="UniProtKB-KW"/>
</dbReference>